<feature type="chain" id="PRO_5046404454" description="Sialate O-acetylesterase domain-containing protein" evidence="2">
    <location>
        <begin position="22"/>
        <end position="654"/>
    </location>
</feature>
<feature type="signal peptide" evidence="2">
    <location>
        <begin position="1"/>
        <end position="21"/>
    </location>
</feature>
<dbReference type="PANTHER" id="PTHR22901:SF0">
    <property type="entry name" value="SIALATE O-ACETYLESTERASE"/>
    <property type="match status" value="1"/>
</dbReference>
<dbReference type="InterPro" id="IPR039329">
    <property type="entry name" value="SIAE"/>
</dbReference>
<dbReference type="SUPFAM" id="SSF49785">
    <property type="entry name" value="Galactose-binding domain-like"/>
    <property type="match status" value="1"/>
</dbReference>
<organism evidence="4 5">
    <name type="scientific">Flavobacterium frigidimaris</name>
    <dbReference type="NCBI Taxonomy" id="262320"/>
    <lineage>
        <taxon>Bacteria</taxon>
        <taxon>Pseudomonadati</taxon>
        <taxon>Bacteroidota</taxon>
        <taxon>Flavobacteriia</taxon>
        <taxon>Flavobacteriales</taxon>
        <taxon>Flavobacteriaceae</taxon>
        <taxon>Flavobacterium</taxon>
    </lineage>
</organism>
<dbReference type="Pfam" id="PF03629">
    <property type="entry name" value="SASA"/>
    <property type="match status" value="1"/>
</dbReference>
<dbReference type="SUPFAM" id="SSF52266">
    <property type="entry name" value="SGNH hydrolase"/>
    <property type="match status" value="1"/>
</dbReference>
<keyword evidence="1" id="KW-0378">Hydrolase</keyword>
<sequence>MKRISIVLALLFTVLSNTVFATVKLPKLVGDNMVLQREIKIPIWGWADVGEKVSVNFLGSKYQTKTGKDGKWKLELKAVPAGGPYEMIIQGKNTISLRNILIGDVWIASGQSNMEWPLIANVNNYKKEIADANYPNIRLFMVEKAVASHPKEDVVSNGWVECSTETIPNFSAVAYFFGRDLQKEIKVPIGLISSNWGGTPAESWTDLESIKHFPRYRVEAENLSTNKTDVADILSAYKNDLAIWSKNSGKDRGYQEDGKTWADFDLDVSNWSSMSLPGNWEQENILPNYDGIVWFRKEINLTNNEVSKSITLHLSKIDDEDITYFNGIKIGETIGHEALRTYVVPKNLLKAGRNVITIRVNDTGGGGGIYGNAEDLFMEIGSAQKTLAGNWNYKTAVDATNMPKYPLSREPQYVPTTLYNAMIAPLIPYGIKGAIWYQGESNADRSFEYGTLFPDMIRGWRAKWGYDFPFLFVQLANFMHDKPTPSDYEWAELREAQTKALQLPNTAMALAIDIGNPDDIHPKNKQDVGKRLALSALKVAYNKEVVFGGPQFKSLEIKGNEIIISFTNLGSGLELRDAYGYAKGFAIAGTDQKYVWAKGYQKDNTIVLYNDEIQSPVSVRYDWSNNPDGNIYNKEGLPLLPFRTDNFKGITENK</sequence>
<dbReference type="InterPro" id="IPR036514">
    <property type="entry name" value="SGNH_hydro_sf"/>
</dbReference>
<evidence type="ECO:0000313" key="4">
    <source>
        <dbReference type="EMBL" id="OXA81060.1"/>
    </source>
</evidence>
<dbReference type="Gene3D" id="3.40.50.1110">
    <property type="entry name" value="SGNH hydrolase"/>
    <property type="match status" value="2"/>
</dbReference>
<proteinExistence type="predicted"/>
<protein>
    <recommendedName>
        <fullName evidence="3">Sialate O-acetylesterase domain-containing protein</fullName>
    </recommendedName>
</protein>
<dbReference type="RefSeq" id="WP_074662323.1">
    <property type="nucleotide sequence ID" value="NZ_MUGV01000009.1"/>
</dbReference>
<dbReference type="InterPro" id="IPR008979">
    <property type="entry name" value="Galactose-bd-like_sf"/>
</dbReference>
<dbReference type="EMBL" id="MUGV01000009">
    <property type="protein sequence ID" value="OXA81060.1"/>
    <property type="molecule type" value="Genomic_DNA"/>
</dbReference>
<dbReference type="Gene3D" id="2.60.120.260">
    <property type="entry name" value="Galactose-binding domain-like"/>
    <property type="match status" value="1"/>
</dbReference>
<evidence type="ECO:0000259" key="3">
    <source>
        <dbReference type="Pfam" id="PF03629"/>
    </source>
</evidence>
<name>A0ABX4BV00_FLAFR</name>
<dbReference type="InterPro" id="IPR005181">
    <property type="entry name" value="SASA"/>
</dbReference>
<evidence type="ECO:0000313" key="5">
    <source>
        <dbReference type="Proteomes" id="UP000198382"/>
    </source>
</evidence>
<evidence type="ECO:0000256" key="1">
    <source>
        <dbReference type="ARBA" id="ARBA00022801"/>
    </source>
</evidence>
<dbReference type="Proteomes" id="UP000198382">
    <property type="component" value="Unassembled WGS sequence"/>
</dbReference>
<accession>A0ABX4BV00</accession>
<keyword evidence="2" id="KW-0732">Signal</keyword>
<gene>
    <name evidence="4" type="ORF">B0A65_04755</name>
</gene>
<feature type="domain" description="Sialate O-acetylesterase" evidence="3">
    <location>
        <begin position="416"/>
        <end position="536"/>
    </location>
</feature>
<comment type="caution">
    <text evidence="4">The sequence shown here is derived from an EMBL/GenBank/DDBJ whole genome shotgun (WGS) entry which is preliminary data.</text>
</comment>
<evidence type="ECO:0000256" key="2">
    <source>
        <dbReference type="SAM" id="SignalP"/>
    </source>
</evidence>
<keyword evidence="5" id="KW-1185">Reference proteome</keyword>
<dbReference type="PANTHER" id="PTHR22901">
    <property type="entry name" value="SIALATE O-ACETYLESTERASE"/>
    <property type="match status" value="1"/>
</dbReference>
<reference evidence="4 5" key="1">
    <citation type="submission" date="2016-11" db="EMBL/GenBank/DDBJ databases">
        <title>Whole genomes of Flavobacteriaceae.</title>
        <authorList>
            <person name="Stine C."/>
            <person name="Li C."/>
            <person name="Tadesse D."/>
        </authorList>
    </citation>
    <scope>NUCLEOTIDE SEQUENCE [LARGE SCALE GENOMIC DNA]</scope>
    <source>
        <strain evidence="4 5">DSM 15937</strain>
    </source>
</reference>